<dbReference type="Proteomes" id="UP001234178">
    <property type="component" value="Unassembled WGS sequence"/>
</dbReference>
<evidence type="ECO:0000313" key="1">
    <source>
        <dbReference type="EMBL" id="KAK4003147.1"/>
    </source>
</evidence>
<keyword evidence="2" id="KW-1185">Reference proteome</keyword>
<name>A0ABQ9YRB9_9CRUS</name>
<accession>A0ABQ9YRB9</accession>
<protein>
    <submittedName>
        <fullName evidence="1">Uncharacterized protein</fullName>
    </submittedName>
</protein>
<organism evidence="1 2">
    <name type="scientific">Daphnia magna</name>
    <dbReference type="NCBI Taxonomy" id="35525"/>
    <lineage>
        <taxon>Eukaryota</taxon>
        <taxon>Metazoa</taxon>
        <taxon>Ecdysozoa</taxon>
        <taxon>Arthropoda</taxon>
        <taxon>Crustacea</taxon>
        <taxon>Branchiopoda</taxon>
        <taxon>Diplostraca</taxon>
        <taxon>Cladocera</taxon>
        <taxon>Anomopoda</taxon>
        <taxon>Daphniidae</taxon>
        <taxon>Daphnia</taxon>
    </lineage>
</organism>
<comment type="caution">
    <text evidence="1">The sequence shown here is derived from an EMBL/GenBank/DDBJ whole genome shotgun (WGS) entry which is preliminary data.</text>
</comment>
<gene>
    <name evidence="1" type="ORF">OUZ56_004929</name>
</gene>
<proteinExistence type="predicted"/>
<sequence>MPTRTNRPVGKMRNDWAELIKIIPENKCIIIISLEKESAATMFRASDSMIIREKKKKKKLLLGDVV</sequence>
<dbReference type="EMBL" id="JAOYFB010000001">
    <property type="protein sequence ID" value="KAK4003147.1"/>
    <property type="molecule type" value="Genomic_DNA"/>
</dbReference>
<evidence type="ECO:0000313" key="2">
    <source>
        <dbReference type="Proteomes" id="UP001234178"/>
    </source>
</evidence>
<reference evidence="1 2" key="1">
    <citation type="journal article" date="2023" name="Nucleic Acids Res.">
        <title>The hologenome of Daphnia magna reveals possible DNA methylation and microbiome-mediated evolution of the host genome.</title>
        <authorList>
            <person name="Chaturvedi A."/>
            <person name="Li X."/>
            <person name="Dhandapani V."/>
            <person name="Marshall H."/>
            <person name="Kissane S."/>
            <person name="Cuenca-Cambronero M."/>
            <person name="Asole G."/>
            <person name="Calvet F."/>
            <person name="Ruiz-Romero M."/>
            <person name="Marangio P."/>
            <person name="Guigo R."/>
            <person name="Rago D."/>
            <person name="Mirbahai L."/>
            <person name="Eastwood N."/>
            <person name="Colbourne J.K."/>
            <person name="Zhou J."/>
            <person name="Mallon E."/>
            <person name="Orsini L."/>
        </authorList>
    </citation>
    <scope>NUCLEOTIDE SEQUENCE [LARGE SCALE GENOMIC DNA]</scope>
    <source>
        <strain evidence="1">LRV0_1</strain>
    </source>
</reference>